<evidence type="ECO:0000313" key="2">
    <source>
        <dbReference type="Proteomes" id="UP000198211"/>
    </source>
</evidence>
<dbReference type="Proteomes" id="UP000198211">
    <property type="component" value="Unassembled WGS sequence"/>
</dbReference>
<proteinExistence type="predicted"/>
<accession>A0A225WEG9</accession>
<name>A0A225WEG9_9STRA</name>
<dbReference type="EMBL" id="NBNE01000992">
    <property type="protein sequence ID" value="OWZ16126.1"/>
    <property type="molecule type" value="Genomic_DNA"/>
</dbReference>
<comment type="caution">
    <text evidence="1">The sequence shown here is derived from an EMBL/GenBank/DDBJ whole genome shotgun (WGS) entry which is preliminary data.</text>
</comment>
<keyword evidence="2" id="KW-1185">Reference proteome</keyword>
<sequence>MVKDIPRAVMTLLYKNMHLTTENELEFASETTKLSFSEESMMQQMMGLMQHTQHLLVSQNQLLARPPRPPTYRAIDSSPPFIAAMYEDQSISAMTENVPDVSGSNRRKSPDPYTQEGLRDMLRLMAYNYVYQMVEVTVANSRMVNNKNSGNGNGTQQRESGKCYLCDDPNHRVSNRPLRQTVMQLVANGAVGTKPVQGQVPAQR</sequence>
<gene>
    <name evidence="1" type="ORF">PHMEG_00010133</name>
</gene>
<reference evidence="2" key="1">
    <citation type="submission" date="2017-03" db="EMBL/GenBank/DDBJ databases">
        <title>Phytopthora megakarya and P. palmivora, two closely related causual agents of cacao black pod achieved similar genome size and gene model numbers by different mechanisms.</title>
        <authorList>
            <person name="Ali S."/>
            <person name="Shao J."/>
            <person name="Larry D.J."/>
            <person name="Kronmiller B."/>
            <person name="Shen D."/>
            <person name="Strem M.D."/>
            <person name="Melnick R.L."/>
            <person name="Guiltinan M.J."/>
            <person name="Tyler B.M."/>
            <person name="Meinhardt L.W."/>
            <person name="Bailey B.A."/>
        </authorList>
    </citation>
    <scope>NUCLEOTIDE SEQUENCE [LARGE SCALE GENOMIC DNA]</scope>
    <source>
        <strain evidence="2">zdho120</strain>
    </source>
</reference>
<protein>
    <submittedName>
        <fullName evidence="1">Uncharacterized protein</fullName>
    </submittedName>
</protein>
<evidence type="ECO:0000313" key="1">
    <source>
        <dbReference type="EMBL" id="OWZ16126.1"/>
    </source>
</evidence>
<dbReference type="AlphaFoldDB" id="A0A225WEG9"/>
<organism evidence="1 2">
    <name type="scientific">Phytophthora megakarya</name>
    <dbReference type="NCBI Taxonomy" id="4795"/>
    <lineage>
        <taxon>Eukaryota</taxon>
        <taxon>Sar</taxon>
        <taxon>Stramenopiles</taxon>
        <taxon>Oomycota</taxon>
        <taxon>Peronosporomycetes</taxon>
        <taxon>Peronosporales</taxon>
        <taxon>Peronosporaceae</taxon>
        <taxon>Phytophthora</taxon>
    </lineage>
</organism>